<proteinExistence type="predicted"/>
<name>A0A891XM11_NPVSF</name>
<dbReference type="EMBL" id="MW162628">
    <property type="protein sequence ID" value="QRN46241.1"/>
    <property type="molecule type" value="Genomic_DNA"/>
</dbReference>
<organism evidence="1">
    <name type="scientific">Spodoptera frugiperda nuclear polyhedrosis virus</name>
    <name type="common">SfNPV</name>
    <dbReference type="NCBI Taxonomy" id="10455"/>
    <lineage>
        <taxon>Viruses</taxon>
        <taxon>Viruses incertae sedis</taxon>
        <taxon>Naldaviricetes</taxon>
        <taxon>Lefavirales</taxon>
        <taxon>Baculoviridae</taxon>
        <taxon>Alphabaculovirus</taxon>
        <taxon>Alphabaculovirus spofrugiperdae</taxon>
    </lineage>
</organism>
<reference evidence="1" key="1">
    <citation type="journal article" date="2021" name="Infect. Genet. Evol.">
        <title>Genomic diversity in a population of Spodoptera frugiperda nucleopolyhedrovirus.</title>
        <authorList>
            <person name="Masson T."/>
            <person name="Fabre M.L."/>
            <person name="Pidre M.L."/>
            <person name="Niz J.M."/>
            <person name="Berretta M.F."/>
            <person name="Romanowski V."/>
            <person name="Ferrelli M.L."/>
        </authorList>
    </citation>
    <scope>NUCLEOTIDE SEQUENCE</scope>
    <source>
        <strain evidence="1">ARG-M</strain>
    </source>
</reference>
<accession>A0A891XM11</accession>
<protein>
    <submittedName>
        <fullName evidence="1">LEF-6</fullName>
    </submittedName>
</protein>
<organismHost>
    <name type="scientific">Lepidoptera</name>
    <name type="common">moths &amp; butterflies</name>
    <dbReference type="NCBI Taxonomy" id="7088"/>
</organismHost>
<evidence type="ECO:0000313" key="1">
    <source>
        <dbReference type="EMBL" id="QRN46241.1"/>
    </source>
</evidence>
<sequence>MYVFYINGTNVEKRFGQEFINFICGGKIKHEIEHEECTRKKLVVRSSYAAKKLLSVNGKAFWPDGTRFRCKQINSKRFDHHHHHHHHHRRQRRHSYENDCCTKKLASSSTYENNSNNGGGGSNSRPFSPTLSNKEWYASYDNINFDEGDKLYDKK</sequence>